<evidence type="ECO:0000313" key="7">
    <source>
        <dbReference type="EnsemblFungi" id="MAPG_06591T0"/>
    </source>
</evidence>
<feature type="compositionally biased region" description="Basic and acidic residues" evidence="4">
    <location>
        <begin position="805"/>
        <end position="824"/>
    </location>
</feature>
<proteinExistence type="inferred from homology"/>
<dbReference type="PROSITE" id="PS00126">
    <property type="entry name" value="PDEASE_I_1"/>
    <property type="match status" value="1"/>
</dbReference>
<gene>
    <name evidence="6" type="ORF">MAPG_06591</name>
</gene>
<evidence type="ECO:0000256" key="1">
    <source>
        <dbReference type="ARBA" id="ARBA00022723"/>
    </source>
</evidence>
<feature type="region of interest" description="Disordered" evidence="4">
    <location>
        <begin position="85"/>
        <end position="124"/>
    </location>
</feature>
<dbReference type="EC" id="3.1.4.-" evidence="3"/>
<reference evidence="7" key="5">
    <citation type="submission" date="2015-06" db="UniProtKB">
        <authorList>
            <consortium name="EnsemblFungi"/>
        </authorList>
    </citation>
    <scope>IDENTIFICATION</scope>
    <source>
        <strain evidence="7">ATCC 64411</strain>
    </source>
</reference>
<name>A0A0C4E2F5_MAGP6</name>
<dbReference type="GO" id="GO:0046872">
    <property type="term" value="F:metal ion binding"/>
    <property type="evidence" value="ECO:0007669"/>
    <property type="project" value="UniProtKB-KW"/>
</dbReference>
<keyword evidence="1 3" id="KW-0479">Metal-binding</keyword>
<evidence type="ECO:0000256" key="4">
    <source>
        <dbReference type="SAM" id="MobiDB-lite"/>
    </source>
</evidence>
<dbReference type="CDD" id="cd00077">
    <property type="entry name" value="HDc"/>
    <property type="match status" value="1"/>
</dbReference>
<feature type="compositionally biased region" description="Basic and acidic residues" evidence="4">
    <location>
        <begin position="95"/>
        <end position="106"/>
    </location>
</feature>
<dbReference type="VEuPathDB" id="FungiDB:MAPG_06591"/>
<dbReference type="PROSITE" id="PS51845">
    <property type="entry name" value="PDEASE_I_2"/>
    <property type="match status" value="1"/>
</dbReference>
<comment type="similarity">
    <text evidence="3">Belongs to the cyclic nucleotide phosphodiesterase family.</text>
</comment>
<dbReference type="SUPFAM" id="SSF109604">
    <property type="entry name" value="HD-domain/PDEase-like"/>
    <property type="match status" value="1"/>
</dbReference>
<protein>
    <recommendedName>
        <fullName evidence="3">Phosphodiesterase</fullName>
        <ecNumber evidence="3">3.1.4.-</ecNumber>
    </recommendedName>
</protein>
<dbReference type="PANTHER" id="PTHR11347">
    <property type="entry name" value="CYCLIC NUCLEOTIDE PHOSPHODIESTERASE"/>
    <property type="match status" value="1"/>
</dbReference>
<organism evidence="7 8">
    <name type="scientific">Magnaporthiopsis poae (strain ATCC 64411 / 73-15)</name>
    <name type="common">Kentucky bluegrass fungus</name>
    <name type="synonym">Magnaporthe poae</name>
    <dbReference type="NCBI Taxonomy" id="644358"/>
    <lineage>
        <taxon>Eukaryota</taxon>
        <taxon>Fungi</taxon>
        <taxon>Dikarya</taxon>
        <taxon>Ascomycota</taxon>
        <taxon>Pezizomycotina</taxon>
        <taxon>Sordariomycetes</taxon>
        <taxon>Sordariomycetidae</taxon>
        <taxon>Magnaporthales</taxon>
        <taxon>Magnaporthaceae</taxon>
        <taxon>Magnaporthiopsis</taxon>
    </lineage>
</organism>
<feature type="domain" description="PDEase" evidence="5">
    <location>
        <begin position="269"/>
        <end position="630"/>
    </location>
</feature>
<dbReference type="Pfam" id="PF00233">
    <property type="entry name" value="PDEase_I"/>
    <property type="match status" value="1"/>
</dbReference>
<dbReference type="EnsemblFungi" id="MAPG_06591T0">
    <property type="protein sequence ID" value="MAPG_06591T0"/>
    <property type="gene ID" value="MAPG_06591"/>
</dbReference>
<dbReference type="EMBL" id="GL876970">
    <property type="protein sequence ID" value="KLU87594.1"/>
    <property type="molecule type" value="Genomic_DNA"/>
</dbReference>
<dbReference type="eggNOG" id="KOG3689">
    <property type="taxonomic scope" value="Eukaryota"/>
</dbReference>
<keyword evidence="2 3" id="KW-0378">Hydrolase</keyword>
<accession>A0A0C4E2F5</accession>
<feature type="region of interest" description="Disordered" evidence="4">
    <location>
        <begin position="729"/>
        <end position="860"/>
    </location>
</feature>
<comment type="cofactor">
    <cofactor evidence="3">
        <name>a divalent metal cation</name>
        <dbReference type="ChEBI" id="CHEBI:60240"/>
    </cofactor>
    <text evidence="3">Binds 2 divalent metal cations per subunit. Site 1 may preferentially bind zinc ions, while site 2 has a preference for magnesium and/or manganese ions.</text>
</comment>
<evidence type="ECO:0000313" key="6">
    <source>
        <dbReference type="EMBL" id="KLU87594.1"/>
    </source>
</evidence>
<reference evidence="6" key="3">
    <citation type="submission" date="2011-03" db="EMBL/GenBank/DDBJ databases">
        <title>Annotation of Magnaporthe poae ATCC 64411.</title>
        <authorList>
            <person name="Ma L.-J."/>
            <person name="Dead R."/>
            <person name="Young S.K."/>
            <person name="Zeng Q."/>
            <person name="Gargeya S."/>
            <person name="Fitzgerald M."/>
            <person name="Haas B."/>
            <person name="Abouelleil A."/>
            <person name="Alvarado L."/>
            <person name="Arachchi H.M."/>
            <person name="Berlin A."/>
            <person name="Brown A."/>
            <person name="Chapman S.B."/>
            <person name="Chen Z."/>
            <person name="Dunbar C."/>
            <person name="Freedman E."/>
            <person name="Gearin G."/>
            <person name="Gellesch M."/>
            <person name="Goldberg J."/>
            <person name="Griggs A."/>
            <person name="Gujja S."/>
            <person name="Heiman D."/>
            <person name="Howarth C."/>
            <person name="Larson L."/>
            <person name="Lui A."/>
            <person name="MacDonald P.J.P."/>
            <person name="Mehta T."/>
            <person name="Montmayeur A."/>
            <person name="Murphy C."/>
            <person name="Neiman D."/>
            <person name="Pearson M."/>
            <person name="Priest M."/>
            <person name="Roberts A."/>
            <person name="Saif S."/>
            <person name="Shea T."/>
            <person name="Shenoy N."/>
            <person name="Sisk P."/>
            <person name="Stolte C."/>
            <person name="Sykes S."/>
            <person name="Yandava C."/>
            <person name="Wortman J."/>
            <person name="Nusbaum C."/>
            <person name="Birren B."/>
        </authorList>
    </citation>
    <scope>NUCLEOTIDE SEQUENCE</scope>
    <source>
        <strain evidence="6">ATCC 64411</strain>
    </source>
</reference>
<dbReference type="InterPro" id="IPR002073">
    <property type="entry name" value="PDEase_catalytic_dom"/>
</dbReference>
<dbReference type="InterPro" id="IPR003607">
    <property type="entry name" value="HD/PDEase_dom"/>
</dbReference>
<dbReference type="AlphaFoldDB" id="A0A0C4E2F5"/>
<dbReference type="InterPro" id="IPR023174">
    <property type="entry name" value="PDEase_CS"/>
</dbReference>
<dbReference type="Gene3D" id="1.10.1300.10">
    <property type="entry name" value="3'5'-cyclic nucleotide phosphodiesterase, catalytic domain"/>
    <property type="match status" value="1"/>
</dbReference>
<keyword evidence="8" id="KW-1185">Reference proteome</keyword>
<dbReference type="InterPro" id="IPR036971">
    <property type="entry name" value="PDEase_catalytic_dom_sf"/>
</dbReference>
<feature type="compositionally biased region" description="Polar residues" evidence="4">
    <location>
        <begin position="763"/>
        <end position="788"/>
    </location>
</feature>
<dbReference type="STRING" id="644358.A0A0C4E2F5"/>
<dbReference type="GO" id="GO:0007165">
    <property type="term" value="P:signal transduction"/>
    <property type="evidence" value="ECO:0007669"/>
    <property type="project" value="InterPro"/>
</dbReference>
<dbReference type="GO" id="GO:0004114">
    <property type="term" value="F:3',5'-cyclic-nucleotide phosphodiesterase activity"/>
    <property type="evidence" value="ECO:0007669"/>
    <property type="project" value="InterPro"/>
</dbReference>
<evidence type="ECO:0000259" key="5">
    <source>
        <dbReference type="PROSITE" id="PS51845"/>
    </source>
</evidence>
<evidence type="ECO:0000256" key="2">
    <source>
        <dbReference type="ARBA" id="ARBA00022801"/>
    </source>
</evidence>
<dbReference type="SMART" id="SM00471">
    <property type="entry name" value="HDc"/>
    <property type="match status" value="1"/>
</dbReference>
<dbReference type="OrthoDB" id="546632at2759"/>
<feature type="region of interest" description="Disordered" evidence="4">
    <location>
        <begin position="642"/>
        <end position="701"/>
    </location>
</feature>
<dbReference type="EMBL" id="ADBL01001596">
    <property type="status" value="NOT_ANNOTATED_CDS"/>
    <property type="molecule type" value="Genomic_DNA"/>
</dbReference>
<reference evidence="7" key="4">
    <citation type="journal article" date="2015" name="G3 (Bethesda)">
        <title>Genome sequences of three phytopathogenic species of the Magnaporthaceae family of fungi.</title>
        <authorList>
            <person name="Okagaki L.H."/>
            <person name="Nunes C.C."/>
            <person name="Sailsbery J."/>
            <person name="Clay B."/>
            <person name="Brown D."/>
            <person name="John T."/>
            <person name="Oh Y."/>
            <person name="Young N."/>
            <person name="Fitzgerald M."/>
            <person name="Haas B.J."/>
            <person name="Zeng Q."/>
            <person name="Young S."/>
            <person name="Adiconis X."/>
            <person name="Fan L."/>
            <person name="Levin J.Z."/>
            <person name="Mitchell T.K."/>
            <person name="Okubara P.A."/>
            <person name="Farman M.L."/>
            <person name="Kohn L.M."/>
            <person name="Birren B."/>
            <person name="Ma L.-J."/>
            <person name="Dean R.A."/>
        </authorList>
    </citation>
    <scope>NUCLEOTIDE SEQUENCE</scope>
    <source>
        <strain evidence="7">ATCC 64411 / 73-15</strain>
    </source>
</reference>
<reference evidence="6" key="1">
    <citation type="submission" date="2010-05" db="EMBL/GenBank/DDBJ databases">
        <title>The Genome Sequence of Magnaporthe poae strain ATCC 64411.</title>
        <authorList>
            <consortium name="The Broad Institute Genome Sequencing Platform"/>
            <consortium name="Broad Institute Genome Sequencing Center for Infectious Disease"/>
            <person name="Ma L.-J."/>
            <person name="Dead R."/>
            <person name="Young S."/>
            <person name="Zeng Q."/>
            <person name="Koehrsen M."/>
            <person name="Alvarado L."/>
            <person name="Berlin A."/>
            <person name="Chapman S.B."/>
            <person name="Chen Z."/>
            <person name="Freedman E."/>
            <person name="Gellesch M."/>
            <person name="Goldberg J."/>
            <person name="Griggs A."/>
            <person name="Gujja S."/>
            <person name="Heilman E.R."/>
            <person name="Heiman D."/>
            <person name="Hepburn T."/>
            <person name="Howarth C."/>
            <person name="Jen D."/>
            <person name="Larson L."/>
            <person name="Mehta T."/>
            <person name="Neiman D."/>
            <person name="Pearson M."/>
            <person name="Roberts A."/>
            <person name="Saif S."/>
            <person name="Shea T."/>
            <person name="Shenoy N."/>
            <person name="Sisk P."/>
            <person name="Stolte C."/>
            <person name="Sykes S."/>
            <person name="Walk T."/>
            <person name="White J."/>
            <person name="Yandava C."/>
            <person name="Haas B."/>
            <person name="Nusbaum C."/>
            <person name="Birren B."/>
        </authorList>
    </citation>
    <scope>NUCLEOTIDE SEQUENCE</scope>
    <source>
        <strain evidence="6">ATCC 64411</strain>
    </source>
</reference>
<sequence>MDDVSCDLIYVDRSVREDRVVVAPSRGSGSFGYFQDAARGCESQTLRENVALLLEAIGDVQLCGTGVACMRRLFDQHGTSTAETKPTVVLLDVPSDDRLPDDDRSRPASPHADPSGDERVPGSADGDAYGVRLLQMIVAEAHLRNISNLVVPIPVISFPGAGRGGATADGSDVPGVSALERIRLMPDRRLLKGCLDLGATDVLVNPMSSVTSVQTHAYRAHKEALKERQAILEVKRGRKRSWVGVDEQKPFAYLREAMVSGLMSGICRPGDDQDDRVSNIRIRVPTERRAQITRMIAEWHFCAHDLSDDDLIVAAASMLKHALTMPELERWRLPTDQLTTYLIACRAAYNSFVPYHNFRHVIDVLQATFHFLVQIGALPPFPVPIGQDGLQPIPTPPTCPMAGLLEPFEALTLLVTAIGHDVGHPGVNNGFLVTLNAPLAQLYNDRSVLESFHCAAYSQILRRHWPAAFEDLRMRKLMISSILATDMGLHFDYMKKLGDLQEKLQASNTTEGWNGRMIEEQKALLCALLIKCADISNVARRHDTALQWTHILSDEFSRQASMETELDIPSSLMSPPKKDVMSLSKAQLGFLNLFAIPLFQGVADILPQTRYCVDELEINKSLFQKMVEEEVAKQINRPRLVHDGTMSPRTMSIAINPDTDRDVRTPSAMGISGSVSPTETSVPFPMREETSAKVSSKPPNVSALPHKYQEVNGITTSFDAVADFAASDPFGMHDTRPPTSRKQRCSEATEGSASAPGAGDWASQATSATTGKMPLSPSTQGTSIISQESLERPPSGPVTMVDAPEYEHEPLGSHPPESRLHKSPSDSGLGTNPSSMYAEEDSSAATNGKLSVEAKTLKKKPSRFRMNAFPFFRRHRGASPPIPAADTAG</sequence>
<dbReference type="Proteomes" id="UP000011715">
    <property type="component" value="Unassembled WGS sequence"/>
</dbReference>
<dbReference type="OMA" id="GFMNMFA"/>
<evidence type="ECO:0000256" key="3">
    <source>
        <dbReference type="RuleBase" id="RU363067"/>
    </source>
</evidence>
<reference evidence="8" key="2">
    <citation type="submission" date="2010-05" db="EMBL/GenBank/DDBJ databases">
        <title>The genome sequence of Magnaporthe poae strain ATCC 64411.</title>
        <authorList>
            <person name="Ma L.-J."/>
            <person name="Dead R."/>
            <person name="Young S."/>
            <person name="Zeng Q."/>
            <person name="Koehrsen M."/>
            <person name="Alvarado L."/>
            <person name="Berlin A."/>
            <person name="Chapman S.B."/>
            <person name="Chen Z."/>
            <person name="Freedman E."/>
            <person name="Gellesch M."/>
            <person name="Goldberg J."/>
            <person name="Griggs A."/>
            <person name="Gujja S."/>
            <person name="Heilman E.R."/>
            <person name="Heiman D."/>
            <person name="Hepburn T."/>
            <person name="Howarth C."/>
            <person name="Jen D."/>
            <person name="Larson L."/>
            <person name="Mehta T."/>
            <person name="Neiman D."/>
            <person name="Pearson M."/>
            <person name="Roberts A."/>
            <person name="Saif S."/>
            <person name="Shea T."/>
            <person name="Shenoy N."/>
            <person name="Sisk P."/>
            <person name="Stolte C."/>
            <person name="Sykes S."/>
            <person name="Walk T."/>
            <person name="White J."/>
            <person name="Yandava C."/>
            <person name="Haas B."/>
            <person name="Nusbaum C."/>
            <person name="Birren B."/>
        </authorList>
    </citation>
    <scope>NUCLEOTIDE SEQUENCE [LARGE SCALE GENOMIC DNA]</scope>
    <source>
        <strain evidence="8">ATCC 64411 / 73-15</strain>
    </source>
</reference>
<feature type="compositionally biased region" description="Polar residues" evidence="4">
    <location>
        <begin position="825"/>
        <end position="835"/>
    </location>
</feature>
<evidence type="ECO:0000313" key="8">
    <source>
        <dbReference type="Proteomes" id="UP000011715"/>
    </source>
</evidence>